<accession>S3D1G3</accession>
<keyword evidence="2" id="KW-1185">Reference proteome</keyword>
<dbReference type="HOGENOM" id="CLU_927652_0_0_1"/>
<dbReference type="EMBL" id="KE145371">
    <property type="protein sequence ID" value="EPE25856.1"/>
    <property type="molecule type" value="Genomic_DNA"/>
</dbReference>
<dbReference type="RefSeq" id="XP_008087175.1">
    <property type="nucleotide sequence ID" value="XM_008088984.1"/>
</dbReference>
<gene>
    <name evidence="1" type="ORF">GLAREA_01768</name>
</gene>
<dbReference type="OrthoDB" id="10273101at2759"/>
<evidence type="ECO:0000313" key="2">
    <source>
        <dbReference type="Proteomes" id="UP000016922"/>
    </source>
</evidence>
<reference evidence="1 2" key="1">
    <citation type="journal article" date="2013" name="BMC Genomics">
        <title>Genomics-driven discovery of the pneumocandin biosynthetic gene cluster in the fungus Glarea lozoyensis.</title>
        <authorList>
            <person name="Chen L."/>
            <person name="Yue Q."/>
            <person name="Zhang X."/>
            <person name="Xiang M."/>
            <person name="Wang C."/>
            <person name="Li S."/>
            <person name="Che Y."/>
            <person name="Ortiz-Lopez F.J."/>
            <person name="Bills G.F."/>
            <person name="Liu X."/>
            <person name="An Z."/>
        </authorList>
    </citation>
    <scope>NUCLEOTIDE SEQUENCE [LARGE SCALE GENOMIC DNA]</scope>
    <source>
        <strain evidence="2">ATCC 20868 / MF5171</strain>
    </source>
</reference>
<proteinExistence type="predicted"/>
<dbReference type="KEGG" id="glz:GLAREA_01768"/>
<name>S3D1G3_GLAL2</name>
<evidence type="ECO:0000313" key="1">
    <source>
        <dbReference type="EMBL" id="EPE25856.1"/>
    </source>
</evidence>
<dbReference type="AlphaFoldDB" id="S3D1G3"/>
<sequence length="300" mass="34114">MSSVLRRNGPIIPIMDSPQQFHRVDTALPLLKRNTPTVPVFLSDTQLPVRLNQVVRIDQDDSVMTALEMFCPEYGVSMALRSRLQITHLENFPTRFPMTRQFSEASKKLYGNLTMSWDSIGMRVDYPIPKDIMIPDGDINFIGLMANPKINFRSFAEELTNLNIGKIVTKQVTEAAWVHFLLRKFKALLADQQALQRGVGIVTQLVALKSEQDVSDMAKVHLNCLLNEVESRDAAVYWNDASDSNPELDTKDFDILAYQDKIDEEDSTCQMLTPERFFKEYPSLLVENVEDVEKLLVGGQ</sequence>
<dbReference type="GeneID" id="19460826"/>
<dbReference type="Proteomes" id="UP000016922">
    <property type="component" value="Unassembled WGS sequence"/>
</dbReference>
<organism evidence="1 2">
    <name type="scientific">Glarea lozoyensis (strain ATCC 20868 / MF5171)</name>
    <dbReference type="NCBI Taxonomy" id="1116229"/>
    <lineage>
        <taxon>Eukaryota</taxon>
        <taxon>Fungi</taxon>
        <taxon>Dikarya</taxon>
        <taxon>Ascomycota</taxon>
        <taxon>Pezizomycotina</taxon>
        <taxon>Leotiomycetes</taxon>
        <taxon>Helotiales</taxon>
        <taxon>Helotiaceae</taxon>
        <taxon>Glarea</taxon>
    </lineage>
</organism>
<protein>
    <submittedName>
        <fullName evidence="1">Uncharacterized protein</fullName>
    </submittedName>
</protein>